<dbReference type="PANTHER" id="PTHR36848:SF2">
    <property type="entry name" value="SECRETED PROTEIN"/>
    <property type="match status" value="1"/>
</dbReference>
<dbReference type="RefSeq" id="WP_129207437.1">
    <property type="nucleotide sequence ID" value="NZ_BMGU01000001.1"/>
</dbReference>
<keyword evidence="3" id="KW-1185">Reference proteome</keyword>
<feature type="chain" id="PRO_5020366987" evidence="1">
    <location>
        <begin position="28"/>
        <end position="904"/>
    </location>
</feature>
<dbReference type="PROSITE" id="PS51257">
    <property type="entry name" value="PROKAR_LIPOPROTEIN"/>
    <property type="match status" value="1"/>
</dbReference>
<evidence type="ECO:0000256" key="1">
    <source>
        <dbReference type="SAM" id="SignalP"/>
    </source>
</evidence>
<sequence>MKRAAMRWNATLGVLALACLVHGSAQTLSSLRSGFADPPSDAKPMVRWWWFGPAVEQPELARELDAMHAAGIGGVELAAEYPLTLDDPARHLVNLRYGSPEYLDMVHFAEDHARALGMRVDLTLGSGWPFGGPEVSLADAAGKLKIVAVPLGAADAKLPQSAEGDTFIAAFVVDGTPAHYDAEHARQITSNTMPASLESAAGKPEVELFFFASHTRQQVKRAAFGGEGYVLDHMSKAAVDHYLDAVGSTLLRGFPDKPPYAIFSDSLEVYGADWTGALPEEFQRRRGYSLIPYLPLLAQGSTPQADAVRHDWAETLSDMVRDNYLLTVAQFAAAHGTRFRSQTYGTPGVTLFDEHVPQLPEGEGPQWRSFSFTRWASSANHIFGNDVTSAETFTWLHSPAFRATPLDMKAEADRMFLEGVNQIIGHGYPYSAPGVEEPGWSLYAAAALNDHNPWWPVMPDVTRYLTRVSWMLRQGKPANDVAILLPEADAQAAFRPGHVSVTEEMPHHITPALMGAVLDAGYNLDYLDLASAEARGIGYPVVVVPPTHRLSLRGLDVLQAYAAKGGKLIFIGDTPTLAAGQSDRLDHAKVEQGVAALLRQSVHVRDESELGAALAKAMPPDVELGDAAGKLGFLHRHLPSSDIYFLVNTSNQPVRWAPHVRAHRSIAEWWNPETGNVTMAVTDQVIVLPPYASRLLVLHDGPGISTAAAPQRATEQHATALGPWQIEFPGSAGSKPEPAERDQADTVWTDNAATRFYSGEAIYRTQVQVSAAEIGGPISLEFAPSLPIEDTQLPNKPGTRAWIDPPVREAAIVFVNGKRAGSLWHPPYALALTGLLHSGENSIELHVYNTAINELAGEPPRDYSALKAKYGDRFQMQDMNNLEPVPSGIRGPVRLVFGESEGAE</sequence>
<dbReference type="OrthoDB" id="9761519at2"/>
<dbReference type="Gene3D" id="3.40.50.880">
    <property type="match status" value="1"/>
</dbReference>
<dbReference type="Proteomes" id="UP000290253">
    <property type="component" value="Unassembled WGS sequence"/>
</dbReference>
<protein>
    <submittedName>
        <fullName evidence="2">Glycoside hydrolase</fullName>
    </submittedName>
</protein>
<proteinExistence type="predicted"/>
<dbReference type="InterPro" id="IPR008979">
    <property type="entry name" value="Galactose-bd-like_sf"/>
</dbReference>
<evidence type="ECO:0000313" key="2">
    <source>
        <dbReference type="EMBL" id="RXS97658.1"/>
    </source>
</evidence>
<dbReference type="Pfam" id="PF17132">
    <property type="entry name" value="Glyco_hydro_106"/>
    <property type="match status" value="2"/>
</dbReference>
<dbReference type="EMBL" id="SDMK01000001">
    <property type="protein sequence ID" value="RXS97658.1"/>
    <property type="molecule type" value="Genomic_DNA"/>
</dbReference>
<name>A0A4Q1SJ46_9BACT</name>
<comment type="caution">
    <text evidence="2">The sequence shown here is derived from an EMBL/GenBank/DDBJ whole genome shotgun (WGS) entry which is preliminary data.</text>
</comment>
<accession>A0A4Q1SJ46</accession>
<reference evidence="2 3" key="1">
    <citation type="journal article" date="2016" name="Int. J. Syst. Evol. Microbiol.">
        <title>Acidipila dinghuensis sp. nov., an acidobacterium isolated from forest soil.</title>
        <authorList>
            <person name="Jiang Y.W."/>
            <person name="Wang J."/>
            <person name="Chen M.H."/>
            <person name="Lv Y.Y."/>
            <person name="Qiu L.H."/>
        </authorList>
    </citation>
    <scope>NUCLEOTIDE SEQUENCE [LARGE SCALE GENOMIC DNA]</scope>
    <source>
        <strain evidence="2 3">DHOF10</strain>
    </source>
</reference>
<dbReference type="GO" id="GO:0016787">
    <property type="term" value="F:hydrolase activity"/>
    <property type="evidence" value="ECO:0007669"/>
    <property type="project" value="UniProtKB-KW"/>
</dbReference>
<dbReference type="PANTHER" id="PTHR36848">
    <property type="entry name" value="DNA-BINDING PROTEIN (PUTATIVE SECRETED PROTEIN)-RELATED"/>
    <property type="match status" value="1"/>
</dbReference>
<keyword evidence="2" id="KW-0378">Hydrolase</keyword>
<dbReference type="SUPFAM" id="SSF49785">
    <property type="entry name" value="Galactose-binding domain-like"/>
    <property type="match status" value="1"/>
</dbReference>
<dbReference type="InterPro" id="IPR029062">
    <property type="entry name" value="Class_I_gatase-like"/>
</dbReference>
<dbReference type="CDD" id="cd03143">
    <property type="entry name" value="A4_beta-galactosidase_middle_domain"/>
    <property type="match status" value="1"/>
</dbReference>
<dbReference type="Gene3D" id="2.60.120.260">
    <property type="entry name" value="Galactose-binding domain-like"/>
    <property type="match status" value="1"/>
</dbReference>
<organism evidence="2 3">
    <name type="scientific">Silvibacterium dinghuense</name>
    <dbReference type="NCBI Taxonomy" id="1560006"/>
    <lineage>
        <taxon>Bacteria</taxon>
        <taxon>Pseudomonadati</taxon>
        <taxon>Acidobacteriota</taxon>
        <taxon>Terriglobia</taxon>
        <taxon>Terriglobales</taxon>
        <taxon>Acidobacteriaceae</taxon>
        <taxon>Silvibacterium</taxon>
    </lineage>
</organism>
<dbReference type="AlphaFoldDB" id="A0A4Q1SJ46"/>
<evidence type="ECO:0000313" key="3">
    <source>
        <dbReference type="Proteomes" id="UP000290253"/>
    </source>
</evidence>
<dbReference type="InterPro" id="IPR053161">
    <property type="entry name" value="Ulvan_degrading_GH"/>
</dbReference>
<feature type="signal peptide" evidence="1">
    <location>
        <begin position="1"/>
        <end position="27"/>
    </location>
</feature>
<keyword evidence="1" id="KW-0732">Signal</keyword>
<gene>
    <name evidence="2" type="ORF">ESZ00_07220</name>
</gene>